<protein>
    <submittedName>
        <fullName evidence="2">Rhodanese-related sulfurtransferase</fullName>
    </submittedName>
</protein>
<comment type="caution">
    <text evidence="2">The sequence shown here is derived from an EMBL/GenBank/DDBJ whole genome shotgun (WGS) entry which is preliminary data.</text>
</comment>
<dbReference type="Proteomes" id="UP000237752">
    <property type="component" value="Unassembled WGS sequence"/>
</dbReference>
<keyword evidence="2" id="KW-0808">Transferase</keyword>
<accession>A0A2T0ZW88</accession>
<dbReference type="AlphaFoldDB" id="A0A2T0ZW88"/>
<dbReference type="SUPFAM" id="SSF52821">
    <property type="entry name" value="Rhodanese/Cell cycle control phosphatase"/>
    <property type="match status" value="1"/>
</dbReference>
<feature type="domain" description="Rhodanese" evidence="1">
    <location>
        <begin position="16"/>
        <end position="114"/>
    </location>
</feature>
<dbReference type="SMART" id="SM00450">
    <property type="entry name" value="RHOD"/>
    <property type="match status" value="1"/>
</dbReference>
<sequence length="121" mass="13241">MTYAGDLTVSQAVDKLREGAVLVDVRTVDEWEQVGVPVTDDVGTPAVFVEWNRGDGSRNPDFLDEIADLKGKEILFLCRSGRRSIDSAVVATEAGHTAYNILGGFEADGGWQQSDQPWKKK</sequence>
<dbReference type="Gene3D" id="3.40.250.10">
    <property type="entry name" value="Rhodanese-like domain"/>
    <property type="match status" value="1"/>
</dbReference>
<dbReference type="Pfam" id="PF00581">
    <property type="entry name" value="Rhodanese"/>
    <property type="match status" value="1"/>
</dbReference>
<dbReference type="InterPro" id="IPR001763">
    <property type="entry name" value="Rhodanese-like_dom"/>
</dbReference>
<dbReference type="OrthoDB" id="9815890at2"/>
<reference evidence="2 3" key="1">
    <citation type="submission" date="2018-03" db="EMBL/GenBank/DDBJ databases">
        <title>Genomic Encyclopedia of Archaeal and Bacterial Type Strains, Phase II (KMG-II): from individual species to whole genera.</title>
        <authorList>
            <person name="Goeker M."/>
        </authorList>
    </citation>
    <scope>NUCLEOTIDE SEQUENCE [LARGE SCALE GENOMIC DNA]</scope>
    <source>
        <strain evidence="2 3">DSM 100065</strain>
    </source>
</reference>
<name>A0A2T0ZW88_9ACTN</name>
<dbReference type="GO" id="GO:0016740">
    <property type="term" value="F:transferase activity"/>
    <property type="evidence" value="ECO:0007669"/>
    <property type="project" value="UniProtKB-KW"/>
</dbReference>
<evidence type="ECO:0000313" key="2">
    <source>
        <dbReference type="EMBL" id="PRZ40619.1"/>
    </source>
</evidence>
<evidence type="ECO:0000259" key="1">
    <source>
        <dbReference type="PROSITE" id="PS50206"/>
    </source>
</evidence>
<proteinExistence type="predicted"/>
<gene>
    <name evidence="2" type="ORF">CLV47_11546</name>
</gene>
<dbReference type="RefSeq" id="WP_106350041.1">
    <property type="nucleotide sequence ID" value="NZ_PVUE01000015.1"/>
</dbReference>
<dbReference type="PROSITE" id="PS50206">
    <property type="entry name" value="RHODANESE_3"/>
    <property type="match status" value="1"/>
</dbReference>
<organism evidence="2 3">
    <name type="scientific">Antricoccus suffuscus</name>
    <dbReference type="NCBI Taxonomy" id="1629062"/>
    <lineage>
        <taxon>Bacteria</taxon>
        <taxon>Bacillati</taxon>
        <taxon>Actinomycetota</taxon>
        <taxon>Actinomycetes</taxon>
        <taxon>Geodermatophilales</taxon>
        <taxon>Antricoccaceae</taxon>
        <taxon>Antricoccus</taxon>
    </lineage>
</organism>
<evidence type="ECO:0000313" key="3">
    <source>
        <dbReference type="Proteomes" id="UP000237752"/>
    </source>
</evidence>
<dbReference type="InterPro" id="IPR036873">
    <property type="entry name" value="Rhodanese-like_dom_sf"/>
</dbReference>
<dbReference type="EMBL" id="PVUE01000015">
    <property type="protein sequence ID" value="PRZ40619.1"/>
    <property type="molecule type" value="Genomic_DNA"/>
</dbReference>
<keyword evidence="3" id="KW-1185">Reference proteome</keyword>